<dbReference type="Proteomes" id="UP001610334">
    <property type="component" value="Unassembled WGS sequence"/>
</dbReference>
<keyword evidence="9" id="KW-1185">Reference proteome</keyword>
<protein>
    <submittedName>
        <fullName evidence="8">Uncharacterized protein</fullName>
    </submittedName>
</protein>
<keyword evidence="6" id="KW-0503">Monooxygenase</keyword>
<dbReference type="CDD" id="cd12148">
    <property type="entry name" value="fungal_TF_MHR"/>
    <property type="match status" value="1"/>
</dbReference>
<keyword evidence="4" id="KW-0560">Oxidoreductase</keyword>
<keyword evidence="7" id="KW-0175">Coiled coil</keyword>
<sequence length="278" mass="30829">MAEDSQVGSVFQTPQYLSFILHPAHEPSPPDRAPIVPAEAFSNSRSKDALQKAQAALEMDEEETERLITAYFDSMVAINLFHQPSFPDKLAGIKCPTQAAALLAAMFTFAARFSQENESQVETNRRAEQFLILALRFINDALRDCGDRNPTLVRASGGHRDCALPVVPGSSWPRMAYARDRESVSDYDKLPYVAAVVKEAMRWRHVVPLAFPHAAAEDDWINGHLIPKNSTIITNGWGLHQDSTRFPHPDTFDPTHYAGIASLASASDPDLHDHYGYG</sequence>
<evidence type="ECO:0000256" key="7">
    <source>
        <dbReference type="SAM" id="Coils"/>
    </source>
</evidence>
<dbReference type="Pfam" id="PF00067">
    <property type="entry name" value="p450"/>
    <property type="match status" value="1"/>
</dbReference>
<dbReference type="PANTHER" id="PTHR46300:SF2">
    <property type="entry name" value="CYTOCHROME P450 MONOOXYGENASE ALNH-RELATED"/>
    <property type="match status" value="1"/>
</dbReference>
<dbReference type="PANTHER" id="PTHR46300">
    <property type="entry name" value="P450, PUTATIVE (EUROFUNG)-RELATED-RELATED"/>
    <property type="match status" value="1"/>
</dbReference>
<gene>
    <name evidence="8" type="ORF">BJX63DRAFT_432035</name>
</gene>
<organism evidence="8 9">
    <name type="scientific">Aspergillus granulosus</name>
    <dbReference type="NCBI Taxonomy" id="176169"/>
    <lineage>
        <taxon>Eukaryota</taxon>
        <taxon>Fungi</taxon>
        <taxon>Dikarya</taxon>
        <taxon>Ascomycota</taxon>
        <taxon>Pezizomycotina</taxon>
        <taxon>Eurotiomycetes</taxon>
        <taxon>Eurotiomycetidae</taxon>
        <taxon>Eurotiales</taxon>
        <taxon>Aspergillaceae</taxon>
        <taxon>Aspergillus</taxon>
        <taxon>Aspergillus subgen. Nidulantes</taxon>
    </lineage>
</organism>
<proteinExistence type="inferred from homology"/>
<dbReference type="InterPro" id="IPR036396">
    <property type="entry name" value="Cyt_P450_sf"/>
</dbReference>
<reference evidence="8 9" key="1">
    <citation type="submission" date="2024-07" db="EMBL/GenBank/DDBJ databases">
        <title>Section-level genome sequencing and comparative genomics of Aspergillus sections Usti and Cavernicolus.</title>
        <authorList>
            <consortium name="Lawrence Berkeley National Laboratory"/>
            <person name="Nybo J.L."/>
            <person name="Vesth T.C."/>
            <person name="Theobald S."/>
            <person name="Frisvad J.C."/>
            <person name="Larsen T.O."/>
            <person name="Kjaerboelling I."/>
            <person name="Rothschild-Mancinelli K."/>
            <person name="Lyhne E.K."/>
            <person name="Kogle M.E."/>
            <person name="Barry K."/>
            <person name="Clum A."/>
            <person name="Na H."/>
            <person name="Ledsgaard L."/>
            <person name="Lin J."/>
            <person name="Lipzen A."/>
            <person name="Kuo A."/>
            <person name="Riley R."/>
            <person name="Mondo S."/>
            <person name="Labutti K."/>
            <person name="Haridas S."/>
            <person name="Pangalinan J."/>
            <person name="Salamov A.A."/>
            <person name="Simmons B.A."/>
            <person name="Magnuson J.K."/>
            <person name="Chen J."/>
            <person name="Drula E."/>
            <person name="Henrissat B."/>
            <person name="Wiebenga A."/>
            <person name="Lubbers R.J."/>
            <person name="Gomes A.C."/>
            <person name="Makela M.R."/>
            <person name="Stajich J."/>
            <person name="Grigoriev I.V."/>
            <person name="Mortensen U.H."/>
            <person name="De Vries R.P."/>
            <person name="Baker S.E."/>
            <person name="Andersen M.R."/>
        </authorList>
    </citation>
    <scope>NUCLEOTIDE SEQUENCE [LARGE SCALE GENOMIC DNA]</scope>
    <source>
        <strain evidence="8 9">CBS 588.65</strain>
    </source>
</reference>
<dbReference type="PRINTS" id="PR00463">
    <property type="entry name" value="EP450I"/>
</dbReference>
<comment type="cofactor">
    <cofactor evidence="1">
        <name>heme</name>
        <dbReference type="ChEBI" id="CHEBI:30413"/>
    </cofactor>
</comment>
<evidence type="ECO:0000256" key="4">
    <source>
        <dbReference type="ARBA" id="ARBA00023002"/>
    </source>
</evidence>
<comment type="similarity">
    <text evidence="2">Belongs to the cytochrome P450 family.</text>
</comment>
<evidence type="ECO:0000256" key="6">
    <source>
        <dbReference type="ARBA" id="ARBA00023033"/>
    </source>
</evidence>
<dbReference type="InterPro" id="IPR001128">
    <property type="entry name" value="Cyt_P450"/>
</dbReference>
<name>A0ABR4HDA9_9EURO</name>
<evidence type="ECO:0000256" key="3">
    <source>
        <dbReference type="ARBA" id="ARBA00022723"/>
    </source>
</evidence>
<feature type="coiled-coil region" evidence="7">
    <location>
        <begin position="43"/>
        <end position="70"/>
    </location>
</feature>
<accession>A0ABR4HDA9</accession>
<evidence type="ECO:0000256" key="2">
    <source>
        <dbReference type="ARBA" id="ARBA00010617"/>
    </source>
</evidence>
<dbReference type="InterPro" id="IPR002401">
    <property type="entry name" value="Cyt_P450_E_grp-I"/>
</dbReference>
<dbReference type="Gene3D" id="1.10.630.10">
    <property type="entry name" value="Cytochrome P450"/>
    <property type="match status" value="1"/>
</dbReference>
<evidence type="ECO:0000256" key="5">
    <source>
        <dbReference type="ARBA" id="ARBA00023004"/>
    </source>
</evidence>
<keyword evidence="3" id="KW-0479">Metal-binding</keyword>
<evidence type="ECO:0000256" key="1">
    <source>
        <dbReference type="ARBA" id="ARBA00001971"/>
    </source>
</evidence>
<comment type="caution">
    <text evidence="8">The sequence shown here is derived from an EMBL/GenBank/DDBJ whole genome shotgun (WGS) entry which is preliminary data.</text>
</comment>
<evidence type="ECO:0000313" key="9">
    <source>
        <dbReference type="Proteomes" id="UP001610334"/>
    </source>
</evidence>
<dbReference type="InterPro" id="IPR050364">
    <property type="entry name" value="Cytochrome_P450_fung"/>
</dbReference>
<dbReference type="SUPFAM" id="SSF48264">
    <property type="entry name" value="Cytochrome P450"/>
    <property type="match status" value="1"/>
</dbReference>
<evidence type="ECO:0000313" key="8">
    <source>
        <dbReference type="EMBL" id="KAL2813454.1"/>
    </source>
</evidence>
<dbReference type="EMBL" id="JBFXLT010000040">
    <property type="protein sequence ID" value="KAL2813454.1"/>
    <property type="molecule type" value="Genomic_DNA"/>
</dbReference>
<keyword evidence="5" id="KW-0408">Iron</keyword>